<gene>
    <name evidence="1" type="ORF">SCALOS_LOCUS373</name>
</gene>
<organism evidence="1 2">
    <name type="scientific">Scutellospora calospora</name>
    <dbReference type="NCBI Taxonomy" id="85575"/>
    <lineage>
        <taxon>Eukaryota</taxon>
        <taxon>Fungi</taxon>
        <taxon>Fungi incertae sedis</taxon>
        <taxon>Mucoromycota</taxon>
        <taxon>Glomeromycotina</taxon>
        <taxon>Glomeromycetes</taxon>
        <taxon>Diversisporales</taxon>
        <taxon>Gigasporaceae</taxon>
        <taxon>Scutellospora</taxon>
    </lineage>
</organism>
<evidence type="ECO:0000313" key="2">
    <source>
        <dbReference type="Proteomes" id="UP000789860"/>
    </source>
</evidence>
<reference evidence="1" key="1">
    <citation type="submission" date="2021-06" db="EMBL/GenBank/DDBJ databases">
        <authorList>
            <person name="Kallberg Y."/>
            <person name="Tangrot J."/>
            <person name="Rosling A."/>
        </authorList>
    </citation>
    <scope>NUCLEOTIDE SEQUENCE</scope>
    <source>
        <strain evidence="1">AU212A</strain>
    </source>
</reference>
<name>A0ACA9JUY7_9GLOM</name>
<evidence type="ECO:0000313" key="1">
    <source>
        <dbReference type="EMBL" id="CAG8437527.1"/>
    </source>
</evidence>
<comment type="caution">
    <text evidence="1">The sequence shown here is derived from an EMBL/GenBank/DDBJ whole genome shotgun (WGS) entry which is preliminary data.</text>
</comment>
<keyword evidence="2" id="KW-1185">Reference proteome</keyword>
<protein>
    <submittedName>
        <fullName evidence="1">1477_t:CDS:1</fullName>
    </submittedName>
</protein>
<proteinExistence type="predicted"/>
<dbReference type="EMBL" id="CAJVPM010000180">
    <property type="protein sequence ID" value="CAG8437527.1"/>
    <property type="molecule type" value="Genomic_DNA"/>
</dbReference>
<accession>A0ACA9JUY7</accession>
<dbReference type="Proteomes" id="UP000789860">
    <property type="component" value="Unassembled WGS sequence"/>
</dbReference>
<sequence length="325" mass="38388">MDHSSSTSWSFLSAPIWGVKDHCAISSFACSFVCSIDVLSSSRANHCTEERVDEVYQACHLAQPNNAYNSNFKRHYLNIAHDYQKHLDIKRETKEAIDAIRLEALRFSLVVLVNDEVLSRSVNDDESYEKCTSREVFEETNIVINNSKYIYKIEIDYEVLKILRINPIGEKSKLNIRLHTNNSIKELLVYEKVHNINIEIKQFYNFLFAIIKDSDSNNFTSNISSLKECANKNENILAIIYITEYKNIMKKYILSESERDFNFYLKENRFEVWNYKDDFVVYHKLSKNIHKYIEKFNRHIENYNSLEHVKKKYSGNIEISFKTFK</sequence>